<comment type="caution">
    <text evidence="1">The sequence shown here is derived from an EMBL/GenBank/DDBJ whole genome shotgun (WGS) entry which is preliminary data.</text>
</comment>
<dbReference type="InterPro" id="IPR052090">
    <property type="entry name" value="Cytolytic_pore-forming_toxin"/>
</dbReference>
<dbReference type="EMBL" id="UYJE01002241">
    <property type="protein sequence ID" value="VDI08944.1"/>
    <property type="molecule type" value="Genomic_DNA"/>
</dbReference>
<reference evidence="1" key="1">
    <citation type="submission" date="2018-11" db="EMBL/GenBank/DDBJ databases">
        <authorList>
            <person name="Alioto T."/>
            <person name="Alioto T."/>
        </authorList>
    </citation>
    <scope>NUCLEOTIDE SEQUENCE</scope>
</reference>
<organism evidence="1 2">
    <name type="scientific">Mytilus galloprovincialis</name>
    <name type="common">Mediterranean mussel</name>
    <dbReference type="NCBI Taxonomy" id="29158"/>
    <lineage>
        <taxon>Eukaryota</taxon>
        <taxon>Metazoa</taxon>
        <taxon>Spiralia</taxon>
        <taxon>Lophotrochozoa</taxon>
        <taxon>Mollusca</taxon>
        <taxon>Bivalvia</taxon>
        <taxon>Autobranchia</taxon>
        <taxon>Pteriomorphia</taxon>
        <taxon>Mytilida</taxon>
        <taxon>Mytiloidea</taxon>
        <taxon>Mytilidae</taxon>
        <taxon>Mytilinae</taxon>
        <taxon>Mytilus</taxon>
    </lineage>
</organism>
<dbReference type="Proteomes" id="UP000596742">
    <property type="component" value="Unassembled WGS sequence"/>
</dbReference>
<accession>A0A8B6CTJ8</accession>
<sequence length="559" mass="63774">MVDGKTFPENRTSMKNWLCNLAKRRETTNNKNEIINREDHIIKTPALGRPFRLGMLYDRVHDNIIPGETLLTMKDMENHIYKEKKKGCSFNVIYGDSTEDKSTVFKGDANLELNFLKGAAAVGASGKFLSNTSLKKNELRVSLTAEYIMLYKELEMKPFKLHMSNTKTTATHIVIAIEYGACVTFTFDRTISENEDILEISGELKGMVEKIPSLNASGNLKGSMGKSDKNKTDKVSCKFCGDVILQENPTTYEDAVKCYKELPSYLTEDEAVPVTVWLYPIPKMSTPANNILQTINKEKKKHVIIAFEDLQNINVSCKGLMWQYAYTLIPEVKYKIDQFIKDFQSFQEDFKDQVLTELLKEDNPSEDKISPWLLTIGRMKHWISEKAEKEITLLNTFIHVIKKAKIEILPSTAVEAKLVEHDHMVILNVVLPFSSGKYVKTEHDTNSHYHTPQWEPETNDRYDATAETSSTDEKVTSWFVDVDIKTSVRKRIKRFLSLNSKKASRFEFFVTLTDNNDTEVHANRQSGAYAILYEEEGETNGNKLDLLSSKAEKKLCSGI</sequence>
<keyword evidence="2" id="KW-1185">Reference proteome</keyword>
<dbReference type="AlphaFoldDB" id="A0A8B6CTJ8"/>
<evidence type="ECO:0000313" key="1">
    <source>
        <dbReference type="EMBL" id="VDI08944.1"/>
    </source>
</evidence>
<evidence type="ECO:0008006" key="3">
    <source>
        <dbReference type="Google" id="ProtNLM"/>
    </source>
</evidence>
<dbReference type="PANTHER" id="PTHR31594">
    <property type="entry name" value="AIG1-TYPE G DOMAIN-CONTAINING PROTEIN"/>
    <property type="match status" value="1"/>
</dbReference>
<gene>
    <name evidence="1" type="ORF">MGAL_10B084165</name>
</gene>
<protein>
    <recommendedName>
        <fullName evidence="3">SNTX thioredoxin-like domain-containing protein</fullName>
    </recommendedName>
</protein>
<dbReference type="PANTHER" id="PTHR31594:SF14">
    <property type="entry name" value="FIBRONECTIN TYPE-III DOMAIN-CONTAINING PROTEIN"/>
    <property type="match status" value="1"/>
</dbReference>
<proteinExistence type="predicted"/>
<dbReference type="OrthoDB" id="6128631at2759"/>
<name>A0A8B6CTJ8_MYTGA</name>
<evidence type="ECO:0000313" key="2">
    <source>
        <dbReference type="Proteomes" id="UP000596742"/>
    </source>
</evidence>